<sequence>NLVESENNFFNASLKVIARFQQGIIIIIIFSSRISHLLIEFTTGKED</sequence>
<dbReference type="AlphaFoldDB" id="A0A5J4QQP0"/>
<proteinExistence type="predicted"/>
<evidence type="ECO:0000313" key="1">
    <source>
        <dbReference type="EMBL" id="KAA6323180.1"/>
    </source>
</evidence>
<dbReference type="EMBL" id="SNRY01002865">
    <property type="protein sequence ID" value="KAA6323180.1"/>
    <property type="molecule type" value="Genomic_DNA"/>
</dbReference>
<gene>
    <name evidence="1" type="ORF">EZS27_027354</name>
</gene>
<name>A0A5J4QQP0_9ZZZZ</name>
<protein>
    <submittedName>
        <fullName evidence="1">Uncharacterized protein</fullName>
    </submittedName>
</protein>
<feature type="non-terminal residue" evidence="1">
    <location>
        <position position="1"/>
    </location>
</feature>
<accession>A0A5J4QQP0</accession>
<reference evidence="1" key="1">
    <citation type="submission" date="2019-03" db="EMBL/GenBank/DDBJ databases">
        <title>Single cell metagenomics reveals metabolic interactions within the superorganism composed of flagellate Streblomastix strix and complex community of Bacteroidetes bacteria on its surface.</title>
        <authorList>
            <person name="Treitli S.C."/>
            <person name="Kolisko M."/>
            <person name="Husnik F."/>
            <person name="Keeling P."/>
            <person name="Hampl V."/>
        </authorList>
    </citation>
    <scope>NUCLEOTIDE SEQUENCE</scope>
    <source>
        <strain evidence="1">STM</strain>
    </source>
</reference>
<comment type="caution">
    <text evidence="1">The sequence shown here is derived from an EMBL/GenBank/DDBJ whole genome shotgun (WGS) entry which is preliminary data.</text>
</comment>
<organism evidence="1">
    <name type="scientific">termite gut metagenome</name>
    <dbReference type="NCBI Taxonomy" id="433724"/>
    <lineage>
        <taxon>unclassified sequences</taxon>
        <taxon>metagenomes</taxon>
        <taxon>organismal metagenomes</taxon>
    </lineage>
</organism>